<accession>A0A1Q5PAR4</accession>
<name>A0A1Q5PAR4_9BACT</name>
<dbReference type="Proteomes" id="UP000186551">
    <property type="component" value="Unassembled WGS sequence"/>
</dbReference>
<sequence length="169" mass="19978">MTVPEAIEYEKGKGSIDVTPNHLIKVRESIYPNKKGFELATPVTFTRTEKQVFDLEAEYFYVPQDSLVKVILYEWSQQTNSNQNLLEEKSEKELDKMYTAFQKKFEYLRKELTKRLGEPTQIEINLNSGQPNYRDGIKWLNNNGLNAYLFMFGNNQNEYRQIRLAIYKE</sequence>
<proteinExistence type="predicted"/>
<organism evidence="1 2">
    <name type="scientific">Pontibacter flavimaris</name>
    <dbReference type="NCBI Taxonomy" id="1797110"/>
    <lineage>
        <taxon>Bacteria</taxon>
        <taxon>Pseudomonadati</taxon>
        <taxon>Bacteroidota</taxon>
        <taxon>Cytophagia</taxon>
        <taxon>Cytophagales</taxon>
        <taxon>Hymenobacteraceae</taxon>
        <taxon>Pontibacter</taxon>
    </lineage>
</organism>
<reference evidence="1 2" key="1">
    <citation type="submission" date="2016-03" db="EMBL/GenBank/DDBJ databases">
        <title>Genome sequence of Pontibacter sp. nov., of the family cytophagaceae, isolated from marine sediment of the Yellow Sea, China.</title>
        <authorList>
            <person name="Zhang G."/>
            <person name="Zhang R."/>
        </authorList>
    </citation>
    <scope>NUCLEOTIDE SEQUENCE [LARGE SCALE GENOMIC DNA]</scope>
    <source>
        <strain evidence="1 2">S10-8</strain>
    </source>
</reference>
<evidence type="ECO:0000313" key="1">
    <source>
        <dbReference type="EMBL" id="OKL39326.1"/>
    </source>
</evidence>
<dbReference type="EMBL" id="LVWA01000009">
    <property type="protein sequence ID" value="OKL39326.1"/>
    <property type="molecule type" value="Genomic_DNA"/>
</dbReference>
<comment type="caution">
    <text evidence="1">The sequence shown here is derived from an EMBL/GenBank/DDBJ whole genome shotgun (WGS) entry which is preliminary data.</text>
</comment>
<gene>
    <name evidence="1" type="ORF">A3841_01775</name>
</gene>
<evidence type="ECO:0000313" key="2">
    <source>
        <dbReference type="Proteomes" id="UP000186551"/>
    </source>
</evidence>
<keyword evidence="2" id="KW-1185">Reference proteome</keyword>
<protein>
    <submittedName>
        <fullName evidence="1">Uncharacterized protein</fullName>
    </submittedName>
</protein>
<dbReference type="AlphaFoldDB" id="A0A1Q5PAR4"/>